<sequence>MLKGLRIDVLIEEVRKSFLILLAYPIEIAFWIISPLLWVIPLVFQGRALIGGLTSSSFGKLAGTTEFIPYVLIGAIVSTYMFSAVWSMGNAFRDETYYGTLEHILSSPTPAVYILVGKGIYNSILSTLFVVVQLLICVFIFGLDITLAKILPIMAFLLLLIVGLYGIGFAAAALTMLIKESYGLLHLFEYILFLFSPIRYPVEVNPITRAISIFIPLTYALIALRGLLLGLKFDFWKNSIILLIIDAVIIPLGLFIFYKIEKRTKKTGTLAHY</sequence>
<dbReference type="GO" id="GO:0043190">
    <property type="term" value="C:ATP-binding cassette (ABC) transporter complex"/>
    <property type="evidence" value="ECO:0007669"/>
    <property type="project" value="InterPro"/>
</dbReference>
<feature type="transmembrane region" description="Helical" evidence="5">
    <location>
        <begin position="28"/>
        <end position="46"/>
    </location>
</feature>
<reference evidence="8" key="1">
    <citation type="submission" date="2017-01" db="EMBL/GenBank/DDBJ databases">
        <title>Novel pathways for hydrocarbon cycling and metabolic interdependencies in hydrothermal sediment communities.</title>
        <authorList>
            <person name="Dombrowski N."/>
            <person name="Seitz K."/>
            <person name="Teske A."/>
            <person name="Baker B."/>
        </authorList>
    </citation>
    <scope>NUCLEOTIDE SEQUENCE [LARGE SCALE GENOMIC DNA]</scope>
</reference>
<protein>
    <recommendedName>
        <fullName evidence="5">Transport permease protein</fullName>
    </recommendedName>
</protein>
<evidence type="ECO:0000256" key="4">
    <source>
        <dbReference type="ARBA" id="ARBA00023136"/>
    </source>
</evidence>
<comment type="caution">
    <text evidence="7">The sequence shown here is derived from an EMBL/GenBank/DDBJ whole genome shotgun (WGS) entry which is preliminary data.</text>
</comment>
<dbReference type="AlphaFoldDB" id="A0A1V4QGB7"/>
<feature type="transmembrane region" description="Helical" evidence="5">
    <location>
        <begin position="239"/>
        <end position="258"/>
    </location>
</feature>
<feature type="transmembrane region" description="Helical" evidence="5">
    <location>
        <begin position="67"/>
        <end position="88"/>
    </location>
</feature>
<feature type="transmembrane region" description="Helical" evidence="5">
    <location>
        <begin position="120"/>
        <end position="143"/>
    </location>
</feature>
<gene>
    <name evidence="7" type="ORF">BXT86_01375</name>
</gene>
<dbReference type="EMBL" id="MUKB01000017">
    <property type="protein sequence ID" value="OPX18398.1"/>
    <property type="molecule type" value="Genomic_DNA"/>
</dbReference>
<dbReference type="PROSITE" id="PS51012">
    <property type="entry name" value="ABC_TM2"/>
    <property type="match status" value="1"/>
</dbReference>
<proteinExistence type="inferred from homology"/>
<dbReference type="Pfam" id="PF01061">
    <property type="entry name" value="ABC2_membrane"/>
    <property type="match status" value="1"/>
</dbReference>
<keyword evidence="5" id="KW-0813">Transport</keyword>
<dbReference type="InterPro" id="IPR000412">
    <property type="entry name" value="ABC_2_transport"/>
</dbReference>
<evidence type="ECO:0000313" key="7">
    <source>
        <dbReference type="EMBL" id="OPX18398.1"/>
    </source>
</evidence>
<comment type="similarity">
    <text evidence="5">Belongs to the ABC-2 integral membrane protein family.</text>
</comment>
<feature type="transmembrane region" description="Helical" evidence="5">
    <location>
        <begin position="214"/>
        <end position="233"/>
    </location>
</feature>
<evidence type="ECO:0000256" key="3">
    <source>
        <dbReference type="ARBA" id="ARBA00022989"/>
    </source>
</evidence>
<keyword evidence="4 5" id="KW-0472">Membrane</keyword>
<keyword evidence="5" id="KW-1003">Cell membrane</keyword>
<feature type="domain" description="ABC transmembrane type-2" evidence="6">
    <location>
        <begin position="26"/>
        <end position="260"/>
    </location>
</feature>
<keyword evidence="3 5" id="KW-1133">Transmembrane helix</keyword>
<dbReference type="PANTHER" id="PTHR43229:SF6">
    <property type="entry name" value="ABC-TYPE MULTIDRUG TRANSPORT SYSTEM, PERMEASE COMPONENT"/>
    <property type="match status" value="1"/>
</dbReference>
<dbReference type="InterPro" id="IPR047817">
    <property type="entry name" value="ABC2_TM_bact-type"/>
</dbReference>
<evidence type="ECO:0000313" key="8">
    <source>
        <dbReference type="Proteomes" id="UP000191663"/>
    </source>
</evidence>
<dbReference type="Proteomes" id="UP000191663">
    <property type="component" value="Unassembled WGS sequence"/>
</dbReference>
<dbReference type="InterPro" id="IPR013525">
    <property type="entry name" value="ABC2_TM"/>
</dbReference>
<evidence type="ECO:0000259" key="6">
    <source>
        <dbReference type="PROSITE" id="PS51012"/>
    </source>
</evidence>
<evidence type="ECO:0000256" key="1">
    <source>
        <dbReference type="ARBA" id="ARBA00004141"/>
    </source>
</evidence>
<dbReference type="InterPro" id="IPR051784">
    <property type="entry name" value="Nod_factor_ABC_transporter"/>
</dbReference>
<evidence type="ECO:0000256" key="2">
    <source>
        <dbReference type="ARBA" id="ARBA00022692"/>
    </source>
</evidence>
<dbReference type="PANTHER" id="PTHR43229">
    <property type="entry name" value="NODULATION PROTEIN J"/>
    <property type="match status" value="1"/>
</dbReference>
<accession>A0A1V4QGB7</accession>
<feature type="transmembrane region" description="Helical" evidence="5">
    <location>
        <begin position="155"/>
        <end position="178"/>
    </location>
</feature>
<dbReference type="PIRSF" id="PIRSF006648">
    <property type="entry name" value="DrrB"/>
    <property type="match status" value="1"/>
</dbReference>
<comment type="subcellular location">
    <subcellularLocation>
        <location evidence="5">Cell membrane</location>
        <topology evidence="5">Multi-pass membrane protein</topology>
    </subcellularLocation>
    <subcellularLocation>
        <location evidence="1">Membrane</location>
        <topology evidence="1">Multi-pass membrane protein</topology>
    </subcellularLocation>
</comment>
<organism evidence="7 8">
    <name type="scientific">candidate division WOR-3 bacterium 4484_100</name>
    <dbReference type="NCBI Taxonomy" id="1936077"/>
    <lineage>
        <taxon>Bacteria</taxon>
        <taxon>Bacteria division WOR-3</taxon>
    </lineage>
</organism>
<dbReference type="GO" id="GO:0140359">
    <property type="term" value="F:ABC-type transporter activity"/>
    <property type="evidence" value="ECO:0007669"/>
    <property type="project" value="InterPro"/>
</dbReference>
<name>A0A1V4QGB7_UNCW3</name>
<keyword evidence="2 5" id="KW-0812">Transmembrane</keyword>
<evidence type="ECO:0000256" key="5">
    <source>
        <dbReference type="RuleBase" id="RU361157"/>
    </source>
</evidence>